<organism evidence="1 2">
    <name type="scientific">Naganishia onofrii</name>
    <dbReference type="NCBI Taxonomy" id="1851511"/>
    <lineage>
        <taxon>Eukaryota</taxon>
        <taxon>Fungi</taxon>
        <taxon>Dikarya</taxon>
        <taxon>Basidiomycota</taxon>
        <taxon>Agaricomycotina</taxon>
        <taxon>Tremellomycetes</taxon>
        <taxon>Filobasidiales</taxon>
        <taxon>Filobasidiaceae</taxon>
        <taxon>Naganishia</taxon>
    </lineage>
</organism>
<dbReference type="Proteomes" id="UP001234202">
    <property type="component" value="Unassembled WGS sequence"/>
</dbReference>
<protein>
    <submittedName>
        <fullName evidence="1">Uncharacterized protein</fullName>
    </submittedName>
</protein>
<comment type="caution">
    <text evidence="1">The sequence shown here is derived from an EMBL/GenBank/DDBJ whole genome shotgun (WGS) entry which is preliminary data.</text>
</comment>
<name>A0ACC2XE70_9TREE</name>
<reference evidence="1" key="1">
    <citation type="submission" date="2023-04" db="EMBL/GenBank/DDBJ databases">
        <title>Draft Genome sequencing of Naganishia species isolated from polar environments using Oxford Nanopore Technology.</title>
        <authorList>
            <person name="Leo P."/>
            <person name="Venkateswaran K."/>
        </authorList>
    </citation>
    <scope>NUCLEOTIDE SEQUENCE</scope>
    <source>
        <strain evidence="1">DBVPG 5303</strain>
    </source>
</reference>
<sequence>MFFQTTAVYAFAVATLVSFTSAAPHAHHDHAQPQLTKRNALMDRWFQDPTAESAQLFKRATTNASPGSPEWRSAYPATGSTPGSDKLPQAWKDRLAVVMNSSAFPSYGPSQPNNGYPQYKSANGSSLAGTDPTVCSFTYQCVGDGDIYNAPDGVIGLNFDDGPTSFSSELYDFIEANNISATHFMIGGNILNFPDVFARAWKDGGHIAVHTWSHPYMTSMTNEQILAELGWTCQIISDLTGGYVPAYWRPPFGDADYRVRMIAKEVFGLTTVVWNQDSADWAIGTNPQYTVDSVTTSMRQWFSGPKSPGLVMLEHEASAADVQVFKAVYGDMLKNGWKVVNVAEAFNSWEYANAAKDNSTQIQGESIVQTLAPDNMKAYGAAFSGMQSAHEAGVTQSAQTTQSSSSAASTTGSSSSSSAGSVSSPASAPASATGSSTASRTSGAAGTGTSGAVAAATGSTSGALRSILSSSSTGALAVVAILAGSALL</sequence>
<accession>A0ACC2XE70</accession>
<proteinExistence type="predicted"/>
<keyword evidence="2" id="KW-1185">Reference proteome</keyword>
<gene>
    <name evidence="1" type="ORF">QFC24_005003</name>
</gene>
<dbReference type="EMBL" id="JASBWV010000019">
    <property type="protein sequence ID" value="KAJ9121022.1"/>
    <property type="molecule type" value="Genomic_DNA"/>
</dbReference>
<evidence type="ECO:0000313" key="1">
    <source>
        <dbReference type="EMBL" id="KAJ9121022.1"/>
    </source>
</evidence>
<evidence type="ECO:0000313" key="2">
    <source>
        <dbReference type="Proteomes" id="UP001234202"/>
    </source>
</evidence>